<feature type="compositionally biased region" description="Polar residues" evidence="1">
    <location>
        <begin position="579"/>
        <end position="592"/>
    </location>
</feature>
<feature type="compositionally biased region" description="Acidic residues" evidence="1">
    <location>
        <begin position="192"/>
        <end position="201"/>
    </location>
</feature>
<proteinExistence type="predicted"/>
<feature type="compositionally biased region" description="Low complexity" evidence="1">
    <location>
        <begin position="92"/>
        <end position="101"/>
    </location>
</feature>
<dbReference type="EMBL" id="CP144524">
    <property type="protein sequence ID" value="WWC71076.1"/>
    <property type="molecule type" value="Genomic_DNA"/>
</dbReference>
<feature type="compositionally biased region" description="Basic and acidic residues" evidence="1">
    <location>
        <begin position="415"/>
        <end position="427"/>
    </location>
</feature>
<feature type="region of interest" description="Disordered" evidence="1">
    <location>
        <begin position="1"/>
        <end position="627"/>
    </location>
</feature>
<organism evidence="2">
    <name type="scientific">Kwoniella pini CBS 10737</name>
    <dbReference type="NCBI Taxonomy" id="1296096"/>
    <lineage>
        <taxon>Eukaryota</taxon>
        <taxon>Fungi</taxon>
        <taxon>Dikarya</taxon>
        <taxon>Basidiomycota</taxon>
        <taxon>Agaricomycotina</taxon>
        <taxon>Tremellomycetes</taxon>
        <taxon>Tremellales</taxon>
        <taxon>Cryptococcaceae</taxon>
        <taxon>Kwoniella</taxon>
    </lineage>
</organism>
<feature type="compositionally biased region" description="Basic and acidic residues" evidence="1">
    <location>
        <begin position="1"/>
        <end position="10"/>
    </location>
</feature>
<feature type="compositionally biased region" description="Acidic residues" evidence="1">
    <location>
        <begin position="26"/>
        <end position="74"/>
    </location>
</feature>
<feature type="compositionally biased region" description="Basic and acidic residues" evidence="1">
    <location>
        <begin position="506"/>
        <end position="515"/>
    </location>
</feature>
<feature type="compositionally biased region" description="Basic and acidic residues" evidence="1">
    <location>
        <begin position="378"/>
        <end position="394"/>
    </location>
</feature>
<feature type="compositionally biased region" description="Acidic residues" evidence="1">
    <location>
        <begin position="144"/>
        <end position="160"/>
    </location>
</feature>
<gene>
    <name evidence="2" type="ORF">I206_02569</name>
    <name evidence="3" type="ORF">I206_105029</name>
</gene>
<keyword evidence="4" id="KW-1185">Reference proteome</keyword>
<reference evidence="3" key="4">
    <citation type="submission" date="2024-02" db="EMBL/GenBank/DDBJ databases">
        <title>Comparative genomics of Cryptococcus and Kwoniella reveals pathogenesis evolution and contrasting modes of karyotype evolution via chromosome fusion or intercentromeric recombination.</title>
        <authorList>
            <person name="Coelho M.A."/>
            <person name="David-Palma M."/>
            <person name="Shea T."/>
            <person name="Bowers K."/>
            <person name="McGinley-Smith S."/>
            <person name="Mohammad A.W."/>
            <person name="Gnirke A."/>
            <person name="Yurkov A.M."/>
            <person name="Nowrousian M."/>
            <person name="Sun S."/>
            <person name="Cuomo C.A."/>
            <person name="Heitman J."/>
        </authorList>
    </citation>
    <scope>NUCLEOTIDE SEQUENCE</scope>
    <source>
        <strain evidence="3">CBS 10737</strain>
    </source>
</reference>
<dbReference type="Proteomes" id="UP000094020">
    <property type="component" value="Chromosome 6"/>
</dbReference>
<reference evidence="2" key="1">
    <citation type="submission" date="2013-07" db="EMBL/GenBank/DDBJ databases">
        <title>The Genome Sequence of Cryptococcus pinus CBS10737.</title>
        <authorList>
            <consortium name="The Broad Institute Genome Sequencing Platform"/>
            <person name="Cuomo C."/>
            <person name="Litvintseva A."/>
            <person name="Chen Y."/>
            <person name="Heitman J."/>
            <person name="Sun S."/>
            <person name="Springer D."/>
            <person name="Dromer F."/>
            <person name="Young S.K."/>
            <person name="Zeng Q."/>
            <person name="Gargeya S."/>
            <person name="Fitzgerald M."/>
            <person name="Abouelleil A."/>
            <person name="Alvarado L."/>
            <person name="Berlin A.M."/>
            <person name="Chapman S.B."/>
            <person name="Dewar J."/>
            <person name="Goldberg J."/>
            <person name="Griggs A."/>
            <person name="Gujja S."/>
            <person name="Hansen M."/>
            <person name="Howarth C."/>
            <person name="Imamovic A."/>
            <person name="Larimer J."/>
            <person name="McCowan C."/>
            <person name="Murphy C."/>
            <person name="Pearson M."/>
            <person name="Priest M."/>
            <person name="Roberts A."/>
            <person name="Saif S."/>
            <person name="Shea T."/>
            <person name="Sykes S."/>
            <person name="Wortman J."/>
            <person name="Nusbaum C."/>
            <person name="Birren B."/>
        </authorList>
    </citation>
    <scope>NUCLEOTIDE SEQUENCE [LARGE SCALE GENOMIC DNA]</scope>
    <source>
        <strain evidence="2">CBS 10737</strain>
    </source>
</reference>
<evidence type="ECO:0000313" key="3">
    <source>
        <dbReference type="EMBL" id="WWC71076.1"/>
    </source>
</evidence>
<sequence>MSRPTRERKPAQIYGNMTSSDQAYGSDDDLEDFVVEEEQDSEEEYGNSAQGDEEEDVEVDQDEVENDENDEEDEEKNKKKSKKQLSKESSAKAKSNIKSKVAPISTSSSKNINGKAASAGQKKESKNIEIKPTVKKKNKKIVESDSDTEDNDDAIEEEQAEEAKDDATPVLKGKPQTKKAIEGKIVASPDQSENEEDVATSDEVHDDQLDDNNSASDGDDSSEVVVKKNAIPTKEATVKTSNKKGKAPLVKPATKAGTPEGKIKNALPVSKATGKRIELKPSSNPSTLGARPTLLKTVKGKKFVPLAPASSSVAPSSSSSLTAPSGMAVGKKTMSKSAKKAEDETLPSTATPKPTIQKAEKAKNTAINAKQKKNISNKKADRGKQESSKTHDEAGGETDDAEANEEAESIDGEEAEKAVSDDEKEAVNEVLNEASPKSKSNKPSKRSREEANDQDKMETDDKPKEVTSKVDPRTPGNRKTSDSSGSTPAKKTKITKNTGVASDVEAMAHHEHEAEGNDASPQPSFTHERHSSDGTKSAKGRKSEDTSSEKKKSVKKVKQSHETKKEEMSDSANDEDQPFASSKVATGDSSMIWTEGAYPTPATPPKRKADSPATPCPTPKKSPSTNISPSVRAAIIAFMITPEYLKNVPFTSIQTTDINVQKLQQHWKQVLGTELEKHFKGESPKKGKTTIDKSIRLKMWELICKSYEKVNWKDIEKEAEDGIDTTKLKRHFREVMMKAGKQYIESCK</sequence>
<dbReference type="OrthoDB" id="2565369at2759"/>
<evidence type="ECO:0000313" key="4">
    <source>
        <dbReference type="Proteomes" id="UP000094020"/>
    </source>
</evidence>
<dbReference type="KEGG" id="kpin:30170938"/>
<feature type="compositionally biased region" description="Low complexity" evidence="1">
    <location>
        <begin position="304"/>
        <end position="325"/>
    </location>
</feature>
<evidence type="ECO:0000313" key="2">
    <source>
        <dbReference type="EMBL" id="OCF51853.1"/>
    </source>
</evidence>
<accession>A0A1B9I8Q3</accession>
<dbReference type="RefSeq" id="XP_019013072.1">
    <property type="nucleotide sequence ID" value="XM_019154332.1"/>
</dbReference>
<feature type="compositionally biased region" description="Polar residues" evidence="1">
    <location>
        <begin position="482"/>
        <end position="500"/>
    </location>
</feature>
<feature type="compositionally biased region" description="Basic and acidic residues" evidence="1">
    <location>
        <begin position="541"/>
        <end position="551"/>
    </location>
</feature>
<reference evidence="2" key="3">
    <citation type="submission" date="2016-07" db="EMBL/GenBank/DDBJ databases">
        <title>Evolution of pathogenesis and genome organization in the Tremellales.</title>
        <authorList>
            <person name="Cuomo C."/>
            <person name="Litvintseva A."/>
            <person name="Heitman J."/>
            <person name="Chen Y."/>
            <person name="Sun S."/>
            <person name="Springer D."/>
            <person name="Dromer F."/>
            <person name="Young S."/>
            <person name="Zeng Q."/>
            <person name="Chapman S."/>
            <person name="Gujja S."/>
            <person name="Saif S."/>
            <person name="Birren B."/>
        </authorList>
    </citation>
    <scope>NUCLEOTIDE SEQUENCE</scope>
    <source>
        <strain evidence="2">CBS 10737</strain>
    </source>
</reference>
<dbReference type="EMBL" id="KV700115">
    <property type="protein sequence ID" value="OCF51853.1"/>
    <property type="molecule type" value="Genomic_DNA"/>
</dbReference>
<reference evidence="3" key="2">
    <citation type="submission" date="2013-07" db="EMBL/GenBank/DDBJ databases">
        <authorList>
            <consortium name="The Broad Institute Genome Sequencing Platform"/>
            <person name="Cuomo C."/>
            <person name="Litvintseva A."/>
            <person name="Chen Y."/>
            <person name="Heitman J."/>
            <person name="Sun S."/>
            <person name="Springer D."/>
            <person name="Dromer F."/>
            <person name="Young S.K."/>
            <person name="Zeng Q."/>
            <person name="Gargeya S."/>
            <person name="Fitzgerald M."/>
            <person name="Abouelleil A."/>
            <person name="Alvarado L."/>
            <person name="Berlin A.M."/>
            <person name="Chapman S.B."/>
            <person name="Dewar J."/>
            <person name="Goldberg J."/>
            <person name="Griggs A."/>
            <person name="Gujja S."/>
            <person name="Hansen M."/>
            <person name="Howarth C."/>
            <person name="Imamovic A."/>
            <person name="Larimer J."/>
            <person name="McCowan C."/>
            <person name="Murphy C."/>
            <person name="Pearson M."/>
            <person name="Priest M."/>
            <person name="Roberts A."/>
            <person name="Saif S."/>
            <person name="Shea T."/>
            <person name="Sykes S."/>
            <person name="Wortman J."/>
            <person name="Nusbaum C."/>
            <person name="Birren B."/>
        </authorList>
    </citation>
    <scope>NUCLEOTIDE SEQUENCE</scope>
    <source>
        <strain evidence="3">CBS 10737</strain>
    </source>
</reference>
<protein>
    <submittedName>
        <fullName evidence="2">Uncharacterized protein</fullName>
    </submittedName>
</protein>
<dbReference type="STRING" id="1296096.A0A1B9I8Q3"/>
<feature type="compositionally biased region" description="Basic and acidic residues" evidence="1">
    <location>
        <begin position="446"/>
        <end position="472"/>
    </location>
</feature>
<dbReference type="AlphaFoldDB" id="A0A1B9I8Q3"/>
<feature type="compositionally biased region" description="Basic and acidic residues" evidence="1">
    <location>
        <begin position="559"/>
        <end position="568"/>
    </location>
</feature>
<dbReference type="GeneID" id="30170938"/>
<name>A0A1B9I8Q3_9TREE</name>
<feature type="compositionally biased region" description="Acidic residues" evidence="1">
    <location>
        <begin position="395"/>
        <end position="414"/>
    </location>
</feature>
<evidence type="ECO:0000256" key="1">
    <source>
        <dbReference type="SAM" id="MobiDB-lite"/>
    </source>
</evidence>